<evidence type="ECO:0000256" key="8">
    <source>
        <dbReference type="ARBA" id="ARBA00022932"/>
    </source>
</evidence>
<keyword evidence="12" id="KW-1185">Reference proteome</keyword>
<evidence type="ECO:0000313" key="12">
    <source>
        <dbReference type="Proteomes" id="UP000237271"/>
    </source>
</evidence>
<sequence>MSKVWCALKDADMPERWWPEALVYMAYVLNRTPMSRLVNKTPFEKVYGTTPNVCDLQIWGRVCFSHVAEERRKDKKLSARAVKCRFLGVSDEYKGYRLLDVYNNRFMYSRHVMFDTPEKVVSYLGSSKHQKFGIGYYINSSQIEFCTDLGDISYILKMEIRQNRIETTMSTSQHSYTLELLKQYNAENSSVVATPQVTGLELKPEANMTLNK</sequence>
<dbReference type="GO" id="GO:0004519">
    <property type="term" value="F:endonuclease activity"/>
    <property type="evidence" value="ECO:0007669"/>
    <property type="project" value="UniProtKB-KW"/>
</dbReference>
<gene>
    <name evidence="11" type="ORF">PHPALM_14216</name>
</gene>
<comment type="caution">
    <text evidence="11">The sequence shown here is derived from an EMBL/GenBank/DDBJ whole genome shotgun (WGS) entry which is preliminary data.</text>
</comment>
<evidence type="ECO:0000256" key="2">
    <source>
        <dbReference type="ARBA" id="ARBA00022723"/>
    </source>
</evidence>
<keyword evidence="8" id="KW-0239">DNA-directed DNA polymerase</keyword>
<dbReference type="Proteomes" id="UP000237271">
    <property type="component" value="Unassembled WGS sequence"/>
</dbReference>
<dbReference type="InterPro" id="IPR057670">
    <property type="entry name" value="SH3_retrovirus"/>
</dbReference>
<evidence type="ECO:0000256" key="9">
    <source>
        <dbReference type="ARBA" id="ARBA00023172"/>
    </source>
</evidence>
<dbReference type="OrthoDB" id="109980at2759"/>
<dbReference type="Pfam" id="PF25597">
    <property type="entry name" value="SH3_retrovirus"/>
    <property type="match status" value="1"/>
</dbReference>
<keyword evidence="1" id="KW-0540">Nuclease</keyword>
<proteinExistence type="predicted"/>
<keyword evidence="2" id="KW-0479">Metal-binding</keyword>
<dbReference type="GO" id="GO:0015074">
    <property type="term" value="P:DNA integration"/>
    <property type="evidence" value="ECO:0007669"/>
    <property type="project" value="UniProtKB-KW"/>
</dbReference>
<protein>
    <recommendedName>
        <fullName evidence="10">Retroviral polymerase SH3-like domain-containing protein</fullName>
    </recommendedName>
</protein>
<dbReference type="GO" id="GO:0003964">
    <property type="term" value="F:RNA-directed DNA polymerase activity"/>
    <property type="evidence" value="ECO:0007669"/>
    <property type="project" value="UniProtKB-KW"/>
</dbReference>
<keyword evidence="3" id="KW-0255">Endonuclease</keyword>
<evidence type="ECO:0000256" key="7">
    <source>
        <dbReference type="ARBA" id="ARBA00022918"/>
    </source>
</evidence>
<evidence type="ECO:0000256" key="6">
    <source>
        <dbReference type="ARBA" id="ARBA00022908"/>
    </source>
</evidence>
<dbReference type="PANTHER" id="PTHR42648">
    <property type="entry name" value="TRANSPOSASE, PUTATIVE-RELATED"/>
    <property type="match status" value="1"/>
</dbReference>
<evidence type="ECO:0000256" key="4">
    <source>
        <dbReference type="ARBA" id="ARBA00022801"/>
    </source>
</evidence>
<evidence type="ECO:0000259" key="10">
    <source>
        <dbReference type="Pfam" id="PF25597"/>
    </source>
</evidence>
<dbReference type="AlphaFoldDB" id="A0A2P4XVA8"/>
<keyword evidence="6" id="KW-0229">DNA integration</keyword>
<reference evidence="11 12" key="1">
    <citation type="journal article" date="2017" name="Genome Biol. Evol.">
        <title>Phytophthora megakarya and P. palmivora, closely related causal agents of cacao black pod rot, underwent increases in genome sizes and gene numbers by different mechanisms.</title>
        <authorList>
            <person name="Ali S.S."/>
            <person name="Shao J."/>
            <person name="Lary D.J."/>
            <person name="Kronmiller B."/>
            <person name="Shen D."/>
            <person name="Strem M.D."/>
            <person name="Amoako-Attah I."/>
            <person name="Akrofi A.Y."/>
            <person name="Begoude B.A."/>
            <person name="Ten Hoopen G.M."/>
            <person name="Coulibaly K."/>
            <person name="Kebe B.I."/>
            <person name="Melnick R.L."/>
            <person name="Guiltinan M.J."/>
            <person name="Tyler B.M."/>
            <person name="Meinhardt L.W."/>
            <person name="Bailey B.A."/>
        </authorList>
    </citation>
    <scope>NUCLEOTIDE SEQUENCE [LARGE SCALE GENOMIC DNA]</scope>
    <source>
        <strain evidence="12">sbr112.9</strain>
    </source>
</reference>
<dbReference type="PANTHER" id="PTHR42648:SF11">
    <property type="entry name" value="TRANSPOSON TY4-P GAG-POL POLYPROTEIN"/>
    <property type="match status" value="1"/>
</dbReference>
<organism evidence="11 12">
    <name type="scientific">Phytophthora palmivora</name>
    <dbReference type="NCBI Taxonomy" id="4796"/>
    <lineage>
        <taxon>Eukaryota</taxon>
        <taxon>Sar</taxon>
        <taxon>Stramenopiles</taxon>
        <taxon>Oomycota</taxon>
        <taxon>Peronosporomycetes</taxon>
        <taxon>Peronosporales</taxon>
        <taxon>Peronosporaceae</taxon>
        <taxon>Phytophthora</taxon>
    </lineage>
</organism>
<evidence type="ECO:0000256" key="3">
    <source>
        <dbReference type="ARBA" id="ARBA00022759"/>
    </source>
</evidence>
<dbReference type="InterPro" id="IPR039537">
    <property type="entry name" value="Retrotran_Ty1/copia-like"/>
</dbReference>
<accession>A0A2P4XVA8</accession>
<evidence type="ECO:0000256" key="5">
    <source>
        <dbReference type="ARBA" id="ARBA00022842"/>
    </source>
</evidence>
<feature type="domain" description="Retroviral polymerase SH3-like" evidence="10">
    <location>
        <begin position="62"/>
        <end position="116"/>
    </location>
</feature>
<dbReference type="GO" id="GO:0006310">
    <property type="term" value="P:DNA recombination"/>
    <property type="evidence" value="ECO:0007669"/>
    <property type="project" value="UniProtKB-KW"/>
</dbReference>
<keyword evidence="8" id="KW-0548">Nucleotidyltransferase</keyword>
<name>A0A2P4XVA8_9STRA</name>
<dbReference type="GO" id="GO:0046872">
    <property type="term" value="F:metal ion binding"/>
    <property type="evidence" value="ECO:0007669"/>
    <property type="project" value="UniProtKB-KW"/>
</dbReference>
<dbReference type="GO" id="GO:0016787">
    <property type="term" value="F:hydrolase activity"/>
    <property type="evidence" value="ECO:0007669"/>
    <property type="project" value="UniProtKB-KW"/>
</dbReference>
<keyword evidence="7" id="KW-0695">RNA-directed DNA polymerase</keyword>
<dbReference type="EMBL" id="NCKW01007858">
    <property type="protein sequence ID" value="POM69498.1"/>
    <property type="molecule type" value="Genomic_DNA"/>
</dbReference>
<keyword evidence="5" id="KW-0460">Magnesium</keyword>
<evidence type="ECO:0000313" key="11">
    <source>
        <dbReference type="EMBL" id="POM69498.1"/>
    </source>
</evidence>
<keyword evidence="9" id="KW-0233">DNA recombination</keyword>
<dbReference type="GO" id="GO:0003887">
    <property type="term" value="F:DNA-directed DNA polymerase activity"/>
    <property type="evidence" value="ECO:0007669"/>
    <property type="project" value="UniProtKB-KW"/>
</dbReference>
<evidence type="ECO:0000256" key="1">
    <source>
        <dbReference type="ARBA" id="ARBA00022722"/>
    </source>
</evidence>
<keyword evidence="4" id="KW-0378">Hydrolase</keyword>
<keyword evidence="8" id="KW-0808">Transferase</keyword>